<feature type="binding site" evidence="22">
    <location>
        <position position="90"/>
    </location>
    <ligand>
        <name>[4Fe-4S] cluster</name>
        <dbReference type="ChEBI" id="CHEBI:49883"/>
        <label>1</label>
    </ligand>
</feature>
<evidence type="ECO:0000256" key="21">
    <source>
        <dbReference type="ARBA" id="ARBA00047712"/>
    </source>
</evidence>
<keyword evidence="11 22" id="KW-1278">Translocase</keyword>
<evidence type="ECO:0000256" key="8">
    <source>
        <dbReference type="ARBA" id="ARBA00022719"/>
    </source>
</evidence>
<dbReference type="FunFam" id="1.20.120.1200:FF:000001">
    <property type="entry name" value="NADH-quinone oxidoreductase subunit J"/>
    <property type="match status" value="1"/>
</dbReference>
<organism evidence="26">
    <name type="scientific">Klebsiella aerogenes</name>
    <name type="common">Enterobacter aerogenes</name>
    <dbReference type="NCBI Taxonomy" id="548"/>
    <lineage>
        <taxon>Bacteria</taxon>
        <taxon>Pseudomonadati</taxon>
        <taxon>Pseudomonadota</taxon>
        <taxon>Gammaproteobacteria</taxon>
        <taxon>Enterobacterales</taxon>
        <taxon>Enterobacteriaceae</taxon>
        <taxon>Klebsiella/Raoultella group</taxon>
        <taxon>Klebsiella</taxon>
    </lineage>
</organism>
<dbReference type="InterPro" id="IPR042106">
    <property type="entry name" value="Nuo/plastoQ_OxRdtase_6_NuoJ"/>
</dbReference>
<evidence type="ECO:0000256" key="15">
    <source>
        <dbReference type="ARBA" id="ARBA00023027"/>
    </source>
</evidence>
<dbReference type="NCBIfam" id="NF005162">
    <property type="entry name" value="PRK06638.1-1"/>
    <property type="match status" value="1"/>
</dbReference>
<name>J7GU50_KLEAE</name>
<evidence type="ECO:0000256" key="19">
    <source>
        <dbReference type="ARBA" id="ARBA00038844"/>
    </source>
</evidence>
<sequence>MPAVNADQLVGNGGCHSLAGAIRGELTMTLKELLVGFGTQVRSIWMIGMHAFAKRETQMYPEEPVYLPPRYRGRIVLTRDPDGEERCVACNLCAVACPVGCISLQKAETKDGRWYPEFFRINFSRCIFCGLCEEACPTTAIQLTPDFELGEYKRQDLVYEKEDLLISGPGKYPEYNFYRMAGMAIDGKDKGKQRTKLSLSTSRACYRKERAMEFAFYICGLIAILATLRVITHTNPVHALLYLIISLLAIAGVFFSLGAYFAGALEIIVYAGAIMVLFVFVVMMLNLGGSEIEQERKWLQPGIWIGPAILSAVLLVVIVYAILGLNDQGIDGAAISAKEVGITLFGPYVLAVELASMLLLAGLVVAFHIGREERAGEVLSNRQGDSDKRKTRNTHDSLNTWADPRRDPVCARPDGSGYPPQSAVYAD</sequence>
<comment type="subcellular location">
    <subcellularLocation>
        <location evidence="1">Cell inner membrane</location>
        <topology evidence="1">Peripheral membrane protein</topology>
    </subcellularLocation>
    <subcellularLocation>
        <location evidence="2 23">Cell membrane</location>
        <topology evidence="2 23">Multi-pass membrane protein</topology>
    </subcellularLocation>
    <subcellularLocation>
        <location evidence="22">Cell membrane</location>
        <topology evidence="22">Peripheral membrane protein</topology>
    </subcellularLocation>
</comment>
<comment type="cofactor">
    <cofactor evidence="22">
        <name>[4Fe-4S] cluster</name>
        <dbReference type="ChEBI" id="CHEBI:49883"/>
    </cofactor>
    <text evidence="22">Binds 2 [4Fe-4S] clusters per subunit.</text>
</comment>
<feature type="transmembrane region" description="Helical" evidence="23">
    <location>
        <begin position="301"/>
        <end position="325"/>
    </location>
</feature>
<keyword evidence="8 22" id="KW-0874">Quinone</keyword>
<evidence type="ECO:0000256" key="4">
    <source>
        <dbReference type="ARBA" id="ARBA00010277"/>
    </source>
</evidence>
<dbReference type="NCBIfam" id="NF004536">
    <property type="entry name" value="PRK05888.1-1"/>
    <property type="match status" value="1"/>
</dbReference>
<keyword evidence="7 23" id="KW-0812">Transmembrane</keyword>
<dbReference type="GO" id="GO:0009060">
    <property type="term" value="P:aerobic respiration"/>
    <property type="evidence" value="ECO:0007669"/>
    <property type="project" value="TreeGrafter"/>
</dbReference>
<evidence type="ECO:0000313" key="26">
    <source>
        <dbReference type="EMBL" id="AFP86277.1"/>
    </source>
</evidence>
<feature type="binding site" evidence="22">
    <location>
        <position position="97"/>
    </location>
    <ligand>
        <name>[4Fe-4S] cluster</name>
        <dbReference type="ChEBI" id="CHEBI:49883"/>
        <label>2</label>
    </ligand>
</feature>
<feature type="binding site" evidence="22">
    <location>
        <position position="136"/>
    </location>
    <ligand>
        <name>[4Fe-4S] cluster</name>
        <dbReference type="ChEBI" id="CHEBI:49883"/>
        <label>1</label>
    </ligand>
</feature>
<dbReference type="Pfam" id="PF00499">
    <property type="entry name" value="Oxidored_q3"/>
    <property type="match status" value="1"/>
</dbReference>
<keyword evidence="14 22" id="KW-0411">Iron-sulfur</keyword>
<feature type="binding site" evidence="22">
    <location>
        <position position="126"/>
    </location>
    <ligand>
        <name>[4Fe-4S] cluster</name>
        <dbReference type="ChEBI" id="CHEBI:49883"/>
        <label>2</label>
    </ligand>
</feature>
<evidence type="ECO:0000256" key="16">
    <source>
        <dbReference type="ARBA" id="ARBA00023075"/>
    </source>
</evidence>
<evidence type="ECO:0000256" key="9">
    <source>
        <dbReference type="ARBA" id="ARBA00022723"/>
    </source>
</evidence>
<feature type="binding site" evidence="22">
    <location>
        <position position="93"/>
    </location>
    <ligand>
        <name>[4Fe-4S] cluster</name>
        <dbReference type="ChEBI" id="CHEBI:49883"/>
        <label>1</label>
    </ligand>
</feature>
<evidence type="ECO:0000259" key="25">
    <source>
        <dbReference type="PROSITE" id="PS51379"/>
    </source>
</evidence>
<evidence type="ECO:0000256" key="10">
    <source>
        <dbReference type="ARBA" id="ARBA00022737"/>
    </source>
</evidence>
<dbReference type="HAMAP" id="MF_01351">
    <property type="entry name" value="NDH1_NuoI"/>
    <property type="match status" value="1"/>
</dbReference>
<dbReference type="EC" id="7.1.1.-" evidence="22"/>
<evidence type="ECO:0000256" key="11">
    <source>
        <dbReference type="ARBA" id="ARBA00022967"/>
    </source>
</evidence>
<dbReference type="NCBIfam" id="TIGR01971">
    <property type="entry name" value="NuoI"/>
    <property type="match status" value="1"/>
</dbReference>
<feature type="region of interest" description="Disordered" evidence="24">
    <location>
        <begin position="378"/>
        <end position="427"/>
    </location>
</feature>
<evidence type="ECO:0000256" key="18">
    <source>
        <dbReference type="ARBA" id="ARBA00025811"/>
    </source>
</evidence>
<dbReference type="PROSITE" id="PS51379">
    <property type="entry name" value="4FE4S_FER_2"/>
    <property type="match status" value="2"/>
</dbReference>
<dbReference type="GO" id="GO:0048038">
    <property type="term" value="F:quinone binding"/>
    <property type="evidence" value="ECO:0007669"/>
    <property type="project" value="UniProtKB-UniRule"/>
</dbReference>
<dbReference type="PANTHER" id="PTHR10849">
    <property type="entry name" value="NADH DEHYDROGENASE UBIQUINONE IRON-SULFUR PROTEIN 8, MITOCHONDRIAL"/>
    <property type="match status" value="1"/>
</dbReference>
<keyword evidence="13 22" id="KW-0408">Iron</keyword>
<comment type="similarity">
    <text evidence="3 23">Belongs to the complex I subunit 6 family.</text>
</comment>
<feature type="transmembrane region" description="Helical" evidence="23">
    <location>
        <begin position="267"/>
        <end position="289"/>
    </location>
</feature>
<feature type="binding site" evidence="22">
    <location>
        <position position="132"/>
    </location>
    <ligand>
        <name>[4Fe-4S] cluster</name>
        <dbReference type="ChEBI" id="CHEBI:49883"/>
        <label>2</label>
    </ligand>
</feature>
<comment type="subunit">
    <text evidence="18">Composed of 13 different subunits. Subunits NuoA, H, J, K, L, M, N constitute the membrane sector of the complex.</text>
</comment>
<gene>
    <name evidence="22" type="primary">nuoI</name>
</gene>
<keyword evidence="15 22" id="KW-0520">NAD</keyword>
<keyword evidence="5 22" id="KW-1003">Cell membrane</keyword>
<dbReference type="GO" id="GO:0051539">
    <property type="term" value="F:4 iron, 4 sulfur cluster binding"/>
    <property type="evidence" value="ECO:0007669"/>
    <property type="project" value="UniProtKB-KW"/>
</dbReference>
<dbReference type="SUPFAM" id="SSF54862">
    <property type="entry name" value="4Fe-4S ferredoxins"/>
    <property type="match status" value="1"/>
</dbReference>
<evidence type="ECO:0000256" key="1">
    <source>
        <dbReference type="ARBA" id="ARBA00004417"/>
    </source>
</evidence>
<dbReference type="Gene3D" id="1.20.120.1200">
    <property type="entry name" value="NADH-ubiquinone/plastoquinone oxidoreductase chain 6, subunit NuoJ"/>
    <property type="match status" value="1"/>
</dbReference>
<comment type="subunit">
    <text evidence="19 22">NDH-1 is composed of 13 different subunits. Subunits NuoA, H, J, K, L, M, N constitute the membrane sector of the complex.</text>
</comment>
<evidence type="ECO:0000256" key="7">
    <source>
        <dbReference type="ARBA" id="ARBA00022692"/>
    </source>
</evidence>
<dbReference type="FunFam" id="3.30.70.3270:FF:000002">
    <property type="entry name" value="NADH-quinone oxidoreductase subunit I"/>
    <property type="match status" value="1"/>
</dbReference>
<feature type="domain" description="4Fe-4S ferredoxin-type" evidence="25">
    <location>
        <begin position="77"/>
        <end position="107"/>
    </location>
</feature>
<evidence type="ECO:0000256" key="2">
    <source>
        <dbReference type="ARBA" id="ARBA00004651"/>
    </source>
</evidence>
<dbReference type="PANTHER" id="PTHR10849:SF20">
    <property type="entry name" value="NADH DEHYDROGENASE [UBIQUINONE] IRON-SULFUR PROTEIN 8, MITOCHONDRIAL"/>
    <property type="match status" value="1"/>
</dbReference>
<feature type="transmembrane region" description="Helical" evidence="23">
    <location>
        <begin position="214"/>
        <end position="232"/>
    </location>
</feature>
<dbReference type="GO" id="GO:0008137">
    <property type="term" value="F:NADH dehydrogenase (ubiquinone) activity"/>
    <property type="evidence" value="ECO:0007669"/>
    <property type="project" value="UniProtKB-UniRule"/>
</dbReference>
<comment type="function">
    <text evidence="22">NDH-1 shuttles electrons from NADH, via FMN and iron-sulfur (Fe-S) centers, to quinones in the respiratory chain. The immediate electron acceptor for the enzyme in this species is believed to be ubiquinone. Couples the redox reaction to proton translocation (for every two electrons transferred, four hydrogen ions are translocated across the cytoplasmic membrane), and thus conserves the redox energy in a proton gradient.</text>
</comment>
<evidence type="ECO:0000256" key="6">
    <source>
        <dbReference type="ARBA" id="ARBA00022485"/>
    </source>
</evidence>
<dbReference type="InterPro" id="IPR017900">
    <property type="entry name" value="4Fe4S_Fe_S_CS"/>
</dbReference>
<keyword evidence="10" id="KW-0677">Repeat</keyword>
<feature type="transmembrane region" description="Helical" evidence="23">
    <location>
        <begin position="239"/>
        <end position="261"/>
    </location>
</feature>
<evidence type="ECO:0000256" key="12">
    <source>
        <dbReference type="ARBA" id="ARBA00022989"/>
    </source>
</evidence>
<dbReference type="Pfam" id="PF12838">
    <property type="entry name" value="Fer4_7"/>
    <property type="match status" value="1"/>
</dbReference>
<feature type="binding site" evidence="22">
    <location>
        <position position="87"/>
    </location>
    <ligand>
        <name>[4Fe-4S] cluster</name>
        <dbReference type="ChEBI" id="CHEBI:49883"/>
        <label>1</label>
    </ligand>
</feature>
<evidence type="ECO:0000256" key="5">
    <source>
        <dbReference type="ARBA" id="ARBA00022475"/>
    </source>
</evidence>
<evidence type="ECO:0000256" key="14">
    <source>
        <dbReference type="ARBA" id="ARBA00023014"/>
    </source>
</evidence>
<proteinExistence type="inferred from homology"/>
<dbReference type="PROSITE" id="PS00198">
    <property type="entry name" value="4FE4S_FER_1"/>
    <property type="match status" value="1"/>
</dbReference>
<evidence type="ECO:0000256" key="22">
    <source>
        <dbReference type="HAMAP-Rule" id="MF_01351"/>
    </source>
</evidence>
<keyword evidence="6 22" id="KW-0004">4Fe-4S</keyword>
<evidence type="ECO:0000256" key="13">
    <source>
        <dbReference type="ARBA" id="ARBA00023004"/>
    </source>
</evidence>
<comment type="catalytic activity">
    <reaction evidence="21 22 23">
        <text>a quinone + NADH + 5 H(+)(in) = a quinol + NAD(+) + 4 H(+)(out)</text>
        <dbReference type="Rhea" id="RHEA:57888"/>
        <dbReference type="ChEBI" id="CHEBI:15378"/>
        <dbReference type="ChEBI" id="CHEBI:24646"/>
        <dbReference type="ChEBI" id="CHEBI:57540"/>
        <dbReference type="ChEBI" id="CHEBI:57945"/>
        <dbReference type="ChEBI" id="CHEBI:132124"/>
    </reaction>
</comment>
<accession>J7GU50</accession>
<evidence type="ECO:0000256" key="3">
    <source>
        <dbReference type="ARBA" id="ARBA00005698"/>
    </source>
</evidence>
<dbReference type="GO" id="GO:0050136">
    <property type="term" value="F:NADH dehydrogenase (quinone) (non-electrogenic) activity"/>
    <property type="evidence" value="ECO:0007669"/>
    <property type="project" value="UniProtKB-UniRule"/>
</dbReference>
<feature type="domain" description="4Fe-4S ferredoxin-type" evidence="25">
    <location>
        <begin position="117"/>
        <end position="146"/>
    </location>
</feature>
<feature type="binding site" evidence="22">
    <location>
        <position position="129"/>
    </location>
    <ligand>
        <name>[4Fe-4S] cluster</name>
        <dbReference type="ChEBI" id="CHEBI:49883"/>
        <label>2</label>
    </ligand>
</feature>
<dbReference type="InterPro" id="IPR017896">
    <property type="entry name" value="4Fe4S_Fe-S-bd"/>
</dbReference>
<keyword evidence="12 23" id="KW-1133">Transmembrane helix</keyword>
<dbReference type="InterPro" id="IPR001457">
    <property type="entry name" value="NADH_UbQ/plastoQ_OxRdtase_su6"/>
</dbReference>
<evidence type="ECO:0000256" key="24">
    <source>
        <dbReference type="SAM" id="MobiDB-lite"/>
    </source>
</evidence>
<dbReference type="GO" id="GO:0005506">
    <property type="term" value="F:iron ion binding"/>
    <property type="evidence" value="ECO:0007669"/>
    <property type="project" value="UniProtKB-UniRule"/>
</dbReference>
<evidence type="ECO:0000256" key="17">
    <source>
        <dbReference type="ARBA" id="ARBA00023136"/>
    </source>
</evidence>
<keyword evidence="9 22" id="KW-0479">Metal-binding</keyword>
<dbReference type="Gene3D" id="3.30.70.3270">
    <property type="match status" value="1"/>
</dbReference>
<comment type="function">
    <text evidence="23">NDH-1 shuttles electrons from NADH, via FMN and iron-sulfur (Fe-S) centers, to quinones in the respiratory chain. Couples the redox reaction to proton translocation (for every two electrons transferred, four hydrogen ions are translocated across the cytoplasmic membrane), and thus conserves the redox energy in a proton gradient.</text>
</comment>
<protein>
    <recommendedName>
        <fullName evidence="20 22">NADH-quinone oxidoreductase subunit I</fullName>
        <ecNumber evidence="22">7.1.1.-</ecNumber>
    </recommendedName>
    <alternativeName>
        <fullName evidence="22">NADH dehydrogenase I subunit I</fullName>
    </alternativeName>
    <alternativeName>
        <fullName evidence="22">NDH-1 subunit I</fullName>
    </alternativeName>
</protein>
<dbReference type="InterPro" id="IPR010226">
    <property type="entry name" value="NADH_quinone_OxRdtase_chainI"/>
</dbReference>
<keyword evidence="17 22" id="KW-0472">Membrane</keyword>
<dbReference type="GO" id="GO:0005886">
    <property type="term" value="C:plasma membrane"/>
    <property type="evidence" value="ECO:0007669"/>
    <property type="project" value="UniProtKB-SubCell"/>
</dbReference>
<dbReference type="EMBL" id="JX129371">
    <property type="protein sequence ID" value="AFP86277.1"/>
    <property type="molecule type" value="Genomic_DNA"/>
</dbReference>
<keyword evidence="16 22" id="KW-0830">Ubiquinone</keyword>
<reference evidence="26" key="1">
    <citation type="journal article" date="2012" name="Int. J. Hydrogen Energy">
        <title>Impairment of NADH dehydrogenase for increased hydrogen production and its effect on metabolic flux redistribution in wild strain and mutants of Enterobacter aerogenes.</title>
        <authorList>
            <person name="Ma K."/>
            <person name="Zhao H."/>
            <person name="Zhang C."/>
            <person name="Lu Y."/>
            <person name="Xing X.-H."/>
        </authorList>
    </citation>
    <scope>NUCLEOTIDE SEQUENCE</scope>
    <source>
        <strain evidence="26">IAM1183</strain>
    </source>
</reference>
<feature type="transmembrane region" description="Helical" evidence="23">
    <location>
        <begin position="345"/>
        <end position="367"/>
    </location>
</feature>
<dbReference type="AlphaFoldDB" id="J7GU50"/>
<evidence type="ECO:0000256" key="23">
    <source>
        <dbReference type="RuleBase" id="RU004429"/>
    </source>
</evidence>
<comment type="similarity">
    <text evidence="4 22">Belongs to the complex I 23 kDa subunit family.</text>
</comment>
<evidence type="ECO:0000256" key="20">
    <source>
        <dbReference type="ARBA" id="ARBA00040641"/>
    </source>
</evidence>